<dbReference type="EMBL" id="AODG01000015">
    <property type="protein sequence ID" value="EUJ26615.1"/>
    <property type="molecule type" value="Genomic_DNA"/>
</dbReference>
<feature type="domain" description="HTH rpiR-type" evidence="4">
    <location>
        <begin position="1"/>
        <end position="73"/>
    </location>
</feature>
<dbReference type="Pfam" id="PF01418">
    <property type="entry name" value="HTH_6"/>
    <property type="match status" value="1"/>
</dbReference>
<gene>
    <name evidence="6" type="ORF">LMUR_12421</name>
</gene>
<dbReference type="SUPFAM" id="SSF46689">
    <property type="entry name" value="Homeodomain-like"/>
    <property type="match status" value="1"/>
</dbReference>
<dbReference type="Gene3D" id="1.10.10.10">
    <property type="entry name" value="Winged helix-like DNA-binding domain superfamily/Winged helix DNA-binding domain"/>
    <property type="match status" value="1"/>
</dbReference>
<dbReference type="AlphaFoldDB" id="A0A829R4X6"/>
<dbReference type="PANTHER" id="PTHR30514:SF1">
    <property type="entry name" value="HTH-TYPE TRANSCRIPTIONAL REGULATOR HEXR-RELATED"/>
    <property type="match status" value="1"/>
</dbReference>
<evidence type="ECO:0000256" key="1">
    <source>
        <dbReference type="ARBA" id="ARBA00023015"/>
    </source>
</evidence>
<organism evidence="6 7">
    <name type="scientific">Listeria grayi FSL F6-1183</name>
    <dbReference type="NCBI Taxonomy" id="1265827"/>
    <lineage>
        <taxon>Bacteria</taxon>
        <taxon>Bacillati</taxon>
        <taxon>Bacillota</taxon>
        <taxon>Bacilli</taxon>
        <taxon>Bacillales</taxon>
        <taxon>Listeriaceae</taxon>
        <taxon>Listeria</taxon>
    </lineage>
</organism>
<accession>A0A829R4X6</accession>
<evidence type="ECO:0000259" key="5">
    <source>
        <dbReference type="PROSITE" id="PS51464"/>
    </source>
</evidence>
<sequence length="250" mass="28288">MLFLDESPKLNETDIAIYRFILNNLEITSFMNVRELAERTHTSTASIIRFCKKFQCAGFSDFKVKLRLYIDKAESLNETADLDESLIINFMQRTTEKIYQQKIAEVAKLLASKELIFLIGIGSSKVTAEYGALYFSSIFNMSVSIQNPLLNPVSYITRDLANKICIIALSVSGETEIIINYLTHFVKSEATIVSITNSSKCTIAEMSDINIPYYINTEKIKSADITSQVPAIFTIEKLAKQVNRYRLKGK</sequence>
<dbReference type="GO" id="GO:0003700">
    <property type="term" value="F:DNA-binding transcription factor activity"/>
    <property type="evidence" value="ECO:0007669"/>
    <property type="project" value="InterPro"/>
</dbReference>
<dbReference type="InterPro" id="IPR035472">
    <property type="entry name" value="RpiR-like_SIS"/>
</dbReference>
<dbReference type="PROSITE" id="PS51464">
    <property type="entry name" value="SIS"/>
    <property type="match status" value="1"/>
</dbReference>
<dbReference type="PANTHER" id="PTHR30514">
    <property type="entry name" value="GLUCOKINASE"/>
    <property type="match status" value="1"/>
</dbReference>
<evidence type="ECO:0000259" key="4">
    <source>
        <dbReference type="PROSITE" id="PS51071"/>
    </source>
</evidence>
<evidence type="ECO:0000313" key="7">
    <source>
        <dbReference type="Proteomes" id="UP000019251"/>
    </source>
</evidence>
<dbReference type="PROSITE" id="PS51071">
    <property type="entry name" value="HTH_RPIR"/>
    <property type="match status" value="1"/>
</dbReference>
<dbReference type="InterPro" id="IPR046348">
    <property type="entry name" value="SIS_dom_sf"/>
</dbReference>
<dbReference type="InterPro" id="IPR047640">
    <property type="entry name" value="RpiR-like"/>
</dbReference>
<keyword evidence="3" id="KW-0804">Transcription</keyword>
<dbReference type="InterPro" id="IPR036388">
    <property type="entry name" value="WH-like_DNA-bd_sf"/>
</dbReference>
<comment type="caution">
    <text evidence="6">The sequence shown here is derived from an EMBL/GenBank/DDBJ whole genome shotgun (WGS) entry which is preliminary data.</text>
</comment>
<keyword evidence="1" id="KW-0805">Transcription regulation</keyword>
<dbReference type="Gene3D" id="3.40.50.10490">
    <property type="entry name" value="Glucose-6-phosphate isomerase like protein, domain 1"/>
    <property type="match status" value="1"/>
</dbReference>
<dbReference type="InterPro" id="IPR001347">
    <property type="entry name" value="SIS_dom"/>
</dbReference>
<evidence type="ECO:0000256" key="2">
    <source>
        <dbReference type="ARBA" id="ARBA00023125"/>
    </source>
</evidence>
<dbReference type="CDD" id="cd05013">
    <property type="entry name" value="SIS_RpiR"/>
    <property type="match status" value="1"/>
</dbReference>
<dbReference type="SUPFAM" id="SSF53697">
    <property type="entry name" value="SIS domain"/>
    <property type="match status" value="1"/>
</dbReference>
<keyword evidence="2" id="KW-0238">DNA-binding</keyword>
<dbReference type="Pfam" id="PF01380">
    <property type="entry name" value="SIS"/>
    <property type="match status" value="1"/>
</dbReference>
<dbReference type="Proteomes" id="UP000019251">
    <property type="component" value="Unassembled WGS sequence"/>
</dbReference>
<evidence type="ECO:0000256" key="3">
    <source>
        <dbReference type="ARBA" id="ARBA00023163"/>
    </source>
</evidence>
<dbReference type="GO" id="GO:0003677">
    <property type="term" value="F:DNA binding"/>
    <property type="evidence" value="ECO:0007669"/>
    <property type="project" value="UniProtKB-KW"/>
</dbReference>
<dbReference type="InterPro" id="IPR009057">
    <property type="entry name" value="Homeodomain-like_sf"/>
</dbReference>
<reference evidence="6 7" key="1">
    <citation type="submission" date="2012-12" db="EMBL/GenBank/DDBJ databases">
        <title>Novel taxa of Listeriaceae from agricultural environments in the United States.</title>
        <authorList>
            <person name="den Bakker H.C."/>
            <person name="Allred A."/>
            <person name="Warchocki S."/>
            <person name="Wright E.M."/>
            <person name="Burrell A."/>
            <person name="Nightingale K.K."/>
            <person name="Kephart D."/>
            <person name="Wiedmann M."/>
        </authorList>
    </citation>
    <scope>NUCLEOTIDE SEQUENCE [LARGE SCALE GENOMIC DNA]</scope>
    <source>
        <strain evidence="6 7">FSL F6-1183</strain>
    </source>
</reference>
<dbReference type="GO" id="GO:0097367">
    <property type="term" value="F:carbohydrate derivative binding"/>
    <property type="evidence" value="ECO:0007669"/>
    <property type="project" value="InterPro"/>
</dbReference>
<evidence type="ECO:0000313" key="6">
    <source>
        <dbReference type="EMBL" id="EUJ26615.1"/>
    </source>
</evidence>
<feature type="domain" description="SIS" evidence="5">
    <location>
        <begin position="106"/>
        <end position="248"/>
    </location>
</feature>
<dbReference type="GO" id="GO:1901135">
    <property type="term" value="P:carbohydrate derivative metabolic process"/>
    <property type="evidence" value="ECO:0007669"/>
    <property type="project" value="InterPro"/>
</dbReference>
<protein>
    <submittedName>
        <fullName evidence="6">Putative phosphosugar-binding transcriptional regulator, RpiR family</fullName>
    </submittedName>
</protein>
<dbReference type="RefSeq" id="WP_036107552.1">
    <property type="nucleotide sequence ID" value="NZ_AODG01000015.1"/>
</dbReference>
<proteinExistence type="predicted"/>
<dbReference type="InterPro" id="IPR000281">
    <property type="entry name" value="HTH_RpiR"/>
</dbReference>
<name>A0A829R4X6_LISGR</name>